<sequence>MEPNTHPTSSKKGAPGGTESIHQQTSRTESATESHGPGFPHGNQPASDDETDVKRDIAGDHLIQEDTSAGKDPVKSSPRARLQLLKLSRRRGSSSGSCEGTTS</sequence>
<gene>
    <name evidence="2" type="ORF">QR685DRAFT_536934</name>
</gene>
<evidence type="ECO:0000313" key="3">
    <source>
        <dbReference type="Proteomes" id="UP001451303"/>
    </source>
</evidence>
<organism evidence="2 3">
    <name type="scientific">Neurospora intermedia</name>
    <dbReference type="NCBI Taxonomy" id="5142"/>
    <lineage>
        <taxon>Eukaryota</taxon>
        <taxon>Fungi</taxon>
        <taxon>Dikarya</taxon>
        <taxon>Ascomycota</taxon>
        <taxon>Pezizomycotina</taxon>
        <taxon>Sordariomycetes</taxon>
        <taxon>Sordariomycetidae</taxon>
        <taxon>Sordariales</taxon>
        <taxon>Sordariaceae</taxon>
        <taxon>Neurospora</taxon>
    </lineage>
</organism>
<feature type="compositionally biased region" description="Polar residues" evidence="1">
    <location>
        <begin position="1"/>
        <end position="11"/>
    </location>
</feature>
<evidence type="ECO:0000313" key="2">
    <source>
        <dbReference type="EMBL" id="KAL0466092.1"/>
    </source>
</evidence>
<comment type="caution">
    <text evidence="2">The sequence shown here is derived from an EMBL/GenBank/DDBJ whole genome shotgun (WGS) entry which is preliminary data.</text>
</comment>
<feature type="compositionally biased region" description="Basic and acidic residues" evidence="1">
    <location>
        <begin position="52"/>
        <end position="74"/>
    </location>
</feature>
<accession>A0ABR3D1A6</accession>
<keyword evidence="3" id="KW-1185">Reference proteome</keyword>
<proteinExistence type="predicted"/>
<dbReference type="EMBL" id="JAVLET010000014">
    <property type="protein sequence ID" value="KAL0466092.1"/>
    <property type="molecule type" value="Genomic_DNA"/>
</dbReference>
<evidence type="ECO:0000256" key="1">
    <source>
        <dbReference type="SAM" id="MobiDB-lite"/>
    </source>
</evidence>
<reference evidence="2 3" key="1">
    <citation type="submission" date="2023-09" db="EMBL/GenBank/DDBJ databases">
        <title>Multi-omics analysis of a traditional fermented food reveals byproduct-associated fungal strains for waste-to-food upcycling.</title>
        <authorList>
            <consortium name="Lawrence Berkeley National Laboratory"/>
            <person name="Rekdal V.M."/>
            <person name="Villalobos-Escobedo J.M."/>
            <person name="Rodriguez-Valeron N."/>
            <person name="Garcia M.O."/>
            <person name="Vasquez D.P."/>
            <person name="Damayanti I."/>
            <person name="Sorensen P.M."/>
            <person name="Baidoo E.E."/>
            <person name="De Carvalho A.C."/>
            <person name="Riley R."/>
            <person name="Lipzen A."/>
            <person name="He G."/>
            <person name="Yan M."/>
            <person name="Haridas S."/>
            <person name="Daum C."/>
            <person name="Yoshinaga Y."/>
            <person name="Ng V."/>
            <person name="Grigoriev I.V."/>
            <person name="Munk R."/>
            <person name="Nuraida L."/>
            <person name="Wijaya C.H."/>
            <person name="Morales P.-C."/>
            <person name="Keasling J.D."/>
        </authorList>
    </citation>
    <scope>NUCLEOTIDE SEQUENCE [LARGE SCALE GENOMIC DNA]</scope>
    <source>
        <strain evidence="2 3">FGSC 2613</strain>
    </source>
</reference>
<dbReference type="Proteomes" id="UP001451303">
    <property type="component" value="Unassembled WGS sequence"/>
</dbReference>
<feature type="compositionally biased region" description="Polar residues" evidence="1">
    <location>
        <begin position="20"/>
        <end position="33"/>
    </location>
</feature>
<name>A0ABR3D1A6_NEUIN</name>
<feature type="region of interest" description="Disordered" evidence="1">
    <location>
        <begin position="1"/>
        <end position="103"/>
    </location>
</feature>
<protein>
    <submittedName>
        <fullName evidence="2">Uncharacterized protein</fullName>
    </submittedName>
</protein>